<sequence>MVKKNERRINDLEMRCLRSKYGVSRRDRGRNNDVRERCGLKEGIVIRVEKAGLIATNSAHRGAQRLPGPSASALGGFLPPVGRVNR</sequence>
<dbReference type="Proteomes" id="UP000299102">
    <property type="component" value="Unassembled WGS sequence"/>
</dbReference>
<proteinExistence type="predicted"/>
<name>A0A4C1XP57_EUMVA</name>
<accession>A0A4C1XP57</accession>
<comment type="caution">
    <text evidence="2">The sequence shown here is derived from an EMBL/GenBank/DDBJ whole genome shotgun (WGS) entry which is preliminary data.</text>
</comment>
<reference evidence="2 3" key="1">
    <citation type="journal article" date="2019" name="Commun. Biol.">
        <title>The bagworm genome reveals a unique fibroin gene that provides high tensile strength.</title>
        <authorList>
            <person name="Kono N."/>
            <person name="Nakamura H."/>
            <person name="Ohtoshi R."/>
            <person name="Tomita M."/>
            <person name="Numata K."/>
            <person name="Arakawa K."/>
        </authorList>
    </citation>
    <scope>NUCLEOTIDE SEQUENCE [LARGE SCALE GENOMIC DNA]</scope>
</reference>
<keyword evidence="3" id="KW-1185">Reference proteome</keyword>
<dbReference type="AlphaFoldDB" id="A0A4C1XP57"/>
<evidence type="ECO:0000256" key="1">
    <source>
        <dbReference type="SAM" id="MobiDB-lite"/>
    </source>
</evidence>
<feature type="region of interest" description="Disordered" evidence="1">
    <location>
        <begin position="62"/>
        <end position="86"/>
    </location>
</feature>
<evidence type="ECO:0000313" key="3">
    <source>
        <dbReference type="Proteomes" id="UP000299102"/>
    </source>
</evidence>
<organism evidence="2 3">
    <name type="scientific">Eumeta variegata</name>
    <name type="common">Bagworm moth</name>
    <name type="synonym">Eumeta japonica</name>
    <dbReference type="NCBI Taxonomy" id="151549"/>
    <lineage>
        <taxon>Eukaryota</taxon>
        <taxon>Metazoa</taxon>
        <taxon>Ecdysozoa</taxon>
        <taxon>Arthropoda</taxon>
        <taxon>Hexapoda</taxon>
        <taxon>Insecta</taxon>
        <taxon>Pterygota</taxon>
        <taxon>Neoptera</taxon>
        <taxon>Endopterygota</taxon>
        <taxon>Lepidoptera</taxon>
        <taxon>Glossata</taxon>
        <taxon>Ditrysia</taxon>
        <taxon>Tineoidea</taxon>
        <taxon>Psychidae</taxon>
        <taxon>Oiketicinae</taxon>
        <taxon>Eumeta</taxon>
    </lineage>
</organism>
<gene>
    <name evidence="2" type="ORF">EVAR_37116_1</name>
</gene>
<dbReference type="EMBL" id="BGZK01000924">
    <property type="protein sequence ID" value="GBP65268.1"/>
    <property type="molecule type" value="Genomic_DNA"/>
</dbReference>
<evidence type="ECO:0000313" key="2">
    <source>
        <dbReference type="EMBL" id="GBP65268.1"/>
    </source>
</evidence>
<protein>
    <submittedName>
        <fullName evidence="2">Uncharacterized protein</fullName>
    </submittedName>
</protein>
<dbReference type="OrthoDB" id="425681at2759"/>